<gene>
    <name evidence="1" type="ORF">ILUMI_00065</name>
</gene>
<comment type="caution">
    <text evidence="1">The sequence shown here is derived from an EMBL/GenBank/DDBJ whole genome shotgun (WGS) entry which is preliminary data.</text>
</comment>
<protein>
    <submittedName>
        <fullName evidence="1">Uncharacterized protein</fullName>
    </submittedName>
</protein>
<accession>A0A8K0DI08</accession>
<evidence type="ECO:0000313" key="1">
    <source>
        <dbReference type="EMBL" id="KAF2906114.1"/>
    </source>
</evidence>
<reference evidence="1" key="1">
    <citation type="submission" date="2019-08" db="EMBL/GenBank/DDBJ databases">
        <title>The genome of the North American firefly Photinus pyralis.</title>
        <authorList>
            <consortium name="Photinus pyralis genome working group"/>
            <person name="Fallon T.R."/>
            <person name="Sander Lower S.E."/>
            <person name="Weng J.-K."/>
        </authorList>
    </citation>
    <scope>NUCLEOTIDE SEQUENCE</scope>
    <source>
        <strain evidence="1">TRF0915ILg1</strain>
        <tissue evidence="1">Whole body</tissue>
    </source>
</reference>
<dbReference type="Proteomes" id="UP000801492">
    <property type="component" value="Unassembled WGS sequence"/>
</dbReference>
<dbReference type="OrthoDB" id="6765300at2759"/>
<keyword evidence="2" id="KW-1185">Reference proteome</keyword>
<dbReference type="AlphaFoldDB" id="A0A8K0DI08"/>
<name>A0A8K0DI08_IGNLU</name>
<evidence type="ECO:0000313" key="2">
    <source>
        <dbReference type="Proteomes" id="UP000801492"/>
    </source>
</evidence>
<sequence length="268" mass="31697">MSDPIRDRLPIRKTNSGNSKFQSNLKNMSVNFAEINFVREIVPTYSGGSQNLSYYIQQCDKIIKAYKNNTPGQEQSTYNKLIFELCCSELAGTTRETLIISNCKTWTQVKDALINRFGDQRNETLLENDRITRYQFQNKNYKWYYERVKSRLQQIQEHLGIREENDAIKNFKTEMYKQRAQNTFCASLLEPYRETNHKPLVSLFSLKSPNSRLVKWRLRLEEYNYQVQYKKEKENVVADALSRVEINCRELVDNDDDLDLLSREPTQP</sequence>
<organism evidence="1 2">
    <name type="scientific">Ignelater luminosus</name>
    <name type="common">Cucubano</name>
    <name type="synonym">Pyrophorus luminosus</name>
    <dbReference type="NCBI Taxonomy" id="2038154"/>
    <lineage>
        <taxon>Eukaryota</taxon>
        <taxon>Metazoa</taxon>
        <taxon>Ecdysozoa</taxon>
        <taxon>Arthropoda</taxon>
        <taxon>Hexapoda</taxon>
        <taxon>Insecta</taxon>
        <taxon>Pterygota</taxon>
        <taxon>Neoptera</taxon>
        <taxon>Endopterygota</taxon>
        <taxon>Coleoptera</taxon>
        <taxon>Polyphaga</taxon>
        <taxon>Elateriformia</taxon>
        <taxon>Elateroidea</taxon>
        <taxon>Elateridae</taxon>
        <taxon>Agrypninae</taxon>
        <taxon>Pyrophorini</taxon>
        <taxon>Ignelater</taxon>
    </lineage>
</organism>
<proteinExistence type="predicted"/>
<dbReference type="EMBL" id="VTPC01000018">
    <property type="protein sequence ID" value="KAF2906114.1"/>
    <property type="molecule type" value="Genomic_DNA"/>
</dbReference>